<reference evidence="2" key="1">
    <citation type="submission" date="2024-10" db="EMBL/GenBank/DDBJ databases">
        <authorList>
            <person name="Ryan C."/>
        </authorList>
    </citation>
    <scope>NUCLEOTIDE SEQUENCE [LARGE SCALE GENOMIC DNA]</scope>
</reference>
<dbReference type="Gene3D" id="1.20.1280.50">
    <property type="match status" value="1"/>
</dbReference>
<evidence type="ECO:0000313" key="2">
    <source>
        <dbReference type="EMBL" id="CAL5006719.1"/>
    </source>
</evidence>
<feature type="domain" description="KIB1-4 beta-propeller" evidence="1">
    <location>
        <begin position="138"/>
        <end position="409"/>
    </location>
</feature>
<dbReference type="Pfam" id="PF03478">
    <property type="entry name" value="Beta-prop_KIB1-4"/>
    <property type="match status" value="1"/>
</dbReference>
<dbReference type="Proteomes" id="UP001497457">
    <property type="component" value="Chromosome 27b"/>
</dbReference>
<accession>A0ABC9BXW6</accession>
<evidence type="ECO:0000259" key="1">
    <source>
        <dbReference type="Pfam" id="PF03478"/>
    </source>
</evidence>
<protein>
    <recommendedName>
        <fullName evidence="1">KIB1-4 beta-propeller domain-containing protein</fullName>
    </recommendedName>
</protein>
<dbReference type="EMBL" id="OZ075137">
    <property type="protein sequence ID" value="CAL5006719.1"/>
    <property type="molecule type" value="Genomic_DNA"/>
</dbReference>
<dbReference type="InterPro" id="IPR005174">
    <property type="entry name" value="KIB1-4_b-propeller"/>
</dbReference>
<dbReference type="InterPro" id="IPR036047">
    <property type="entry name" value="F-box-like_dom_sf"/>
</dbReference>
<proteinExistence type="predicted"/>
<sequence length="442" mass="49336">MNSFSLLALTVPAKPSALTPPPCRPCLSPSRPAARYEIQMEMAAALPSSWEELSPDLLGLVLHRLPSLADRVRLRAVCRPWRAGAAARRHLLLPAPLPWLALLLDGTLVDFHGAPVRCAPILREGVFRYLAVDNLAFLVHDDGRCSLVNPLSGLTLHLPKFVPDVRRALQNLPNPQSFVPRTHSKVIVSSPLGLMPDPLVASKVRDGRSLDFSPCKDHDAISVRLRRETRIMRISDIAFVHGELYAVNFYEGLHVLKLDASHLGKPKSPSGFQLRIAEDREQQQIYNYGDDPSYYVLRYLAESNGRLLMVRRWMSIPQKAQLGYHEKTVQFEVFEADLTSTPGKWTKVDNLGGQALFIGTQCTKSLLASQCAGGVQEDSIYFMHRACDKPFSEYSGLCVDPLGDSGVYNMRDGKITPFLPEPVMAELQRKQKSLTWFFPTDA</sequence>
<organism evidence="2 3">
    <name type="scientific">Urochloa decumbens</name>
    <dbReference type="NCBI Taxonomy" id="240449"/>
    <lineage>
        <taxon>Eukaryota</taxon>
        <taxon>Viridiplantae</taxon>
        <taxon>Streptophyta</taxon>
        <taxon>Embryophyta</taxon>
        <taxon>Tracheophyta</taxon>
        <taxon>Spermatophyta</taxon>
        <taxon>Magnoliopsida</taxon>
        <taxon>Liliopsida</taxon>
        <taxon>Poales</taxon>
        <taxon>Poaceae</taxon>
        <taxon>PACMAD clade</taxon>
        <taxon>Panicoideae</taxon>
        <taxon>Panicodae</taxon>
        <taxon>Paniceae</taxon>
        <taxon>Melinidinae</taxon>
        <taxon>Urochloa</taxon>
    </lineage>
</organism>
<name>A0ABC9BXW6_9POAL</name>
<dbReference type="PANTHER" id="PTHR33110:SF143">
    <property type="entry name" value="F-BOX DOMAIN CONTAINING PROTEIN, EXPRESSED"/>
    <property type="match status" value="1"/>
</dbReference>
<dbReference type="SUPFAM" id="SSF81383">
    <property type="entry name" value="F-box domain"/>
    <property type="match status" value="1"/>
</dbReference>
<evidence type="ECO:0000313" key="3">
    <source>
        <dbReference type="Proteomes" id="UP001497457"/>
    </source>
</evidence>
<gene>
    <name evidence="2" type="ORF">URODEC1_LOCUS68175</name>
</gene>
<dbReference type="AlphaFoldDB" id="A0ABC9BXW6"/>
<dbReference type="PANTHER" id="PTHR33110">
    <property type="entry name" value="F-BOX/KELCH-REPEAT PROTEIN-RELATED"/>
    <property type="match status" value="1"/>
</dbReference>
<keyword evidence="3" id="KW-1185">Reference proteome</keyword>